<dbReference type="GO" id="GO:0003700">
    <property type="term" value="F:DNA-binding transcription factor activity"/>
    <property type="evidence" value="ECO:0007669"/>
    <property type="project" value="TreeGrafter"/>
</dbReference>
<dbReference type="PROSITE" id="PS50977">
    <property type="entry name" value="HTH_TETR_2"/>
    <property type="match status" value="1"/>
</dbReference>
<dbReference type="Gene3D" id="1.10.357.10">
    <property type="entry name" value="Tetracycline Repressor, domain 2"/>
    <property type="match status" value="1"/>
</dbReference>
<evidence type="ECO:0000256" key="3">
    <source>
        <dbReference type="ARBA" id="ARBA00023125"/>
    </source>
</evidence>
<feature type="region of interest" description="Disordered" evidence="6">
    <location>
        <begin position="1"/>
        <end position="62"/>
    </location>
</feature>
<evidence type="ECO:0000256" key="1">
    <source>
        <dbReference type="ARBA" id="ARBA00022491"/>
    </source>
</evidence>
<dbReference type="InterPro" id="IPR001647">
    <property type="entry name" value="HTH_TetR"/>
</dbReference>
<protein>
    <submittedName>
        <fullName evidence="8">TetR/AcrR family transcriptional regulator</fullName>
    </submittedName>
</protein>
<organism evidence="8 9">
    <name type="scientific">Pseudoclavibacter chungangensis</name>
    <dbReference type="NCBI Taxonomy" id="587635"/>
    <lineage>
        <taxon>Bacteria</taxon>
        <taxon>Bacillati</taxon>
        <taxon>Actinomycetota</taxon>
        <taxon>Actinomycetes</taxon>
        <taxon>Micrococcales</taxon>
        <taxon>Microbacteriaceae</taxon>
        <taxon>Pseudoclavibacter</taxon>
    </lineage>
</organism>
<comment type="caution">
    <text evidence="8">The sequence shown here is derived from an EMBL/GenBank/DDBJ whole genome shotgun (WGS) entry which is preliminary data.</text>
</comment>
<keyword evidence="1" id="KW-0678">Repressor</keyword>
<name>A0A7J5C112_9MICO</name>
<sequence>MGRPHTAKQRRARRPDDFSGTPPHEYRVLLGVPGAPEPREPPGTPPASGATGGGGCRGRRGLGACGRLDRRGYNASALLRTERIVPKVIDHEQRKRELAHAVVAVASEHGLHAATLRAVAERSGHSMGSVQHSFPTRDDMLHFVLRYVQERRGERIRDAVSALRNPTPFRVIEEIVDAVMSDDATNLRFERVRGMFLAAALHDPATAELLRGGPGLVVSMLTGLLDGARAQGVVRPDVDPRIAAETLWTLLDAVPSTVLLGQRTHADARRLLAGALDALRVDGTTPA</sequence>
<evidence type="ECO:0000256" key="4">
    <source>
        <dbReference type="ARBA" id="ARBA00023163"/>
    </source>
</evidence>
<dbReference type="InterPro" id="IPR050109">
    <property type="entry name" value="HTH-type_TetR-like_transc_reg"/>
</dbReference>
<dbReference type="OrthoDB" id="9816296at2"/>
<keyword evidence="4" id="KW-0804">Transcription</keyword>
<keyword evidence="2" id="KW-0805">Transcription regulation</keyword>
<feature type="compositionally biased region" description="Basic residues" evidence="6">
    <location>
        <begin position="1"/>
        <end position="13"/>
    </location>
</feature>
<dbReference type="SUPFAM" id="SSF48498">
    <property type="entry name" value="Tetracyclin repressor-like, C-terminal domain"/>
    <property type="match status" value="1"/>
</dbReference>
<keyword evidence="9" id="KW-1185">Reference proteome</keyword>
<evidence type="ECO:0000256" key="2">
    <source>
        <dbReference type="ARBA" id="ARBA00023015"/>
    </source>
</evidence>
<dbReference type="InterPro" id="IPR009057">
    <property type="entry name" value="Homeodomain-like_sf"/>
</dbReference>
<dbReference type="Proteomes" id="UP000467240">
    <property type="component" value="Unassembled WGS sequence"/>
</dbReference>
<accession>A0A7J5C112</accession>
<reference evidence="8 9" key="1">
    <citation type="submission" date="2019-09" db="EMBL/GenBank/DDBJ databases">
        <title>Phylogeny of genus Pseudoclavibacter and closely related genus.</title>
        <authorList>
            <person name="Li Y."/>
        </authorList>
    </citation>
    <scope>NUCLEOTIDE SEQUENCE [LARGE SCALE GENOMIC DNA]</scope>
    <source>
        <strain evidence="8 9">DSM 23821</strain>
    </source>
</reference>
<evidence type="ECO:0000256" key="5">
    <source>
        <dbReference type="PROSITE-ProRule" id="PRU00335"/>
    </source>
</evidence>
<dbReference type="Pfam" id="PF00440">
    <property type="entry name" value="TetR_N"/>
    <property type="match status" value="1"/>
</dbReference>
<evidence type="ECO:0000256" key="6">
    <source>
        <dbReference type="SAM" id="MobiDB-lite"/>
    </source>
</evidence>
<dbReference type="InterPro" id="IPR036271">
    <property type="entry name" value="Tet_transcr_reg_TetR-rel_C_sf"/>
</dbReference>
<dbReference type="PANTHER" id="PTHR30055:SF234">
    <property type="entry name" value="HTH-TYPE TRANSCRIPTIONAL REGULATOR BETI"/>
    <property type="match status" value="1"/>
</dbReference>
<feature type="compositionally biased region" description="Gly residues" evidence="6">
    <location>
        <begin position="50"/>
        <end position="62"/>
    </location>
</feature>
<evidence type="ECO:0000259" key="7">
    <source>
        <dbReference type="PROSITE" id="PS50977"/>
    </source>
</evidence>
<keyword evidence="3 5" id="KW-0238">DNA-binding</keyword>
<evidence type="ECO:0000313" key="9">
    <source>
        <dbReference type="Proteomes" id="UP000467240"/>
    </source>
</evidence>
<proteinExistence type="predicted"/>
<dbReference type="SUPFAM" id="SSF46689">
    <property type="entry name" value="Homeodomain-like"/>
    <property type="match status" value="1"/>
</dbReference>
<dbReference type="PANTHER" id="PTHR30055">
    <property type="entry name" value="HTH-TYPE TRANSCRIPTIONAL REGULATOR RUTR"/>
    <property type="match status" value="1"/>
</dbReference>
<dbReference type="InterPro" id="IPR039538">
    <property type="entry name" value="BetI_C"/>
</dbReference>
<feature type="DNA-binding region" description="H-T-H motif" evidence="5">
    <location>
        <begin position="115"/>
        <end position="134"/>
    </location>
</feature>
<dbReference type="Pfam" id="PF13977">
    <property type="entry name" value="TetR_C_6"/>
    <property type="match status" value="1"/>
</dbReference>
<dbReference type="EMBL" id="WBJZ01000006">
    <property type="protein sequence ID" value="KAB1659431.1"/>
    <property type="molecule type" value="Genomic_DNA"/>
</dbReference>
<dbReference type="AlphaFoldDB" id="A0A7J5C112"/>
<evidence type="ECO:0000313" key="8">
    <source>
        <dbReference type="EMBL" id="KAB1659431.1"/>
    </source>
</evidence>
<dbReference type="GO" id="GO:0000976">
    <property type="term" value="F:transcription cis-regulatory region binding"/>
    <property type="evidence" value="ECO:0007669"/>
    <property type="project" value="TreeGrafter"/>
</dbReference>
<feature type="domain" description="HTH tetR-type" evidence="7">
    <location>
        <begin position="92"/>
        <end position="152"/>
    </location>
</feature>
<gene>
    <name evidence="8" type="ORF">F8O01_05730</name>
</gene>